<evidence type="ECO:0000256" key="2">
    <source>
        <dbReference type="ARBA" id="ARBA00023125"/>
    </source>
</evidence>
<dbReference type="Gene3D" id="3.40.50.2300">
    <property type="match status" value="2"/>
</dbReference>
<dbReference type="InterPro" id="IPR028082">
    <property type="entry name" value="Peripla_BP_I"/>
</dbReference>
<dbReference type="PROSITE" id="PS50932">
    <property type="entry name" value="HTH_LACI_2"/>
    <property type="match status" value="1"/>
</dbReference>
<evidence type="ECO:0000256" key="1">
    <source>
        <dbReference type="ARBA" id="ARBA00023015"/>
    </source>
</evidence>
<dbReference type="Pfam" id="PF13377">
    <property type="entry name" value="Peripla_BP_3"/>
    <property type="match status" value="1"/>
</dbReference>
<evidence type="ECO:0000256" key="3">
    <source>
        <dbReference type="ARBA" id="ARBA00023163"/>
    </source>
</evidence>
<dbReference type="AlphaFoldDB" id="A0A326UC96"/>
<dbReference type="CDD" id="cd01392">
    <property type="entry name" value="HTH_LacI"/>
    <property type="match status" value="1"/>
</dbReference>
<keyword evidence="2" id="KW-0238">DNA-binding</keyword>
<evidence type="ECO:0000313" key="5">
    <source>
        <dbReference type="EMBL" id="PZW34289.1"/>
    </source>
</evidence>
<accession>A0A326UC96</accession>
<dbReference type="EMBL" id="QKUF01000002">
    <property type="protein sequence ID" value="PZW34289.1"/>
    <property type="molecule type" value="Genomic_DNA"/>
</dbReference>
<feature type="domain" description="HTH lacI-type" evidence="4">
    <location>
        <begin position="3"/>
        <end position="57"/>
    </location>
</feature>
<dbReference type="SUPFAM" id="SSF47413">
    <property type="entry name" value="lambda repressor-like DNA-binding domains"/>
    <property type="match status" value="1"/>
</dbReference>
<name>A0A326UC96_THEHA</name>
<dbReference type="CDD" id="cd06267">
    <property type="entry name" value="PBP1_LacI_sugar_binding-like"/>
    <property type="match status" value="1"/>
</dbReference>
<dbReference type="PANTHER" id="PTHR30146">
    <property type="entry name" value="LACI-RELATED TRANSCRIPTIONAL REPRESSOR"/>
    <property type="match status" value="1"/>
</dbReference>
<keyword evidence="1" id="KW-0805">Transcription regulation</keyword>
<evidence type="ECO:0000313" key="6">
    <source>
        <dbReference type="Proteomes" id="UP000248806"/>
    </source>
</evidence>
<dbReference type="GO" id="GO:0000976">
    <property type="term" value="F:transcription cis-regulatory region binding"/>
    <property type="evidence" value="ECO:0007669"/>
    <property type="project" value="TreeGrafter"/>
</dbReference>
<dbReference type="InterPro" id="IPR010982">
    <property type="entry name" value="Lambda_DNA-bd_dom_sf"/>
</dbReference>
<keyword evidence="6" id="KW-1185">Reference proteome</keyword>
<proteinExistence type="predicted"/>
<dbReference type="PANTHER" id="PTHR30146:SF153">
    <property type="entry name" value="LACTOSE OPERON REPRESSOR"/>
    <property type="match status" value="1"/>
</dbReference>
<dbReference type="OrthoDB" id="9769193at2"/>
<keyword evidence="3" id="KW-0804">Transcription</keyword>
<protein>
    <submittedName>
        <fullName evidence="5">LacI family transcriptional regulator</fullName>
    </submittedName>
</protein>
<dbReference type="InterPro" id="IPR046335">
    <property type="entry name" value="LacI/GalR-like_sensor"/>
</dbReference>
<dbReference type="Gene3D" id="1.10.260.40">
    <property type="entry name" value="lambda repressor-like DNA-binding domains"/>
    <property type="match status" value="1"/>
</dbReference>
<dbReference type="GO" id="GO:0003700">
    <property type="term" value="F:DNA-binding transcription factor activity"/>
    <property type="evidence" value="ECO:0007669"/>
    <property type="project" value="TreeGrafter"/>
</dbReference>
<dbReference type="RefSeq" id="WP_111319712.1">
    <property type="nucleotide sequence ID" value="NZ_BIFX01000001.1"/>
</dbReference>
<comment type="caution">
    <text evidence="5">The sequence shown here is derived from an EMBL/GenBank/DDBJ whole genome shotgun (WGS) entry which is preliminary data.</text>
</comment>
<dbReference type="InterPro" id="IPR000843">
    <property type="entry name" value="HTH_LacI"/>
</dbReference>
<dbReference type="Proteomes" id="UP000248806">
    <property type="component" value="Unassembled WGS sequence"/>
</dbReference>
<sequence length="340" mass="37967">MPTTLKDVALRAGVSIKTVSNVIHGNIHVKEEKRQRVLQALKELNYQPNLPARYLRKGRVGILSLVIPELRNPYFAEIAEAVIDAAAEQSYRVMLDFTSGTYEHERQAIEKLHSNLIDGIILNSLMLKAEDLHIQGNEKLPIVLLGEHSLDMEYDHVTFDNVAAAYAATTHLLQLGRRQIAVIGFSRQMQRETTLLRFRGYAQALADAGLSLQESLLVYTPTAYDRESGAQAVHTLLERQQPFDALFCFNDLMAFGAMRALYERGLHVPEDIAVVGFDDLEEARFSVPSLTTVAPDKRQIGTTAVTRLLQCINGPETHVPGTVTVPFRLTMRESTGFTPQ</sequence>
<organism evidence="5 6">
    <name type="scientific">Thermosporothrix hazakensis</name>
    <dbReference type="NCBI Taxonomy" id="644383"/>
    <lineage>
        <taxon>Bacteria</taxon>
        <taxon>Bacillati</taxon>
        <taxon>Chloroflexota</taxon>
        <taxon>Ktedonobacteria</taxon>
        <taxon>Ktedonobacterales</taxon>
        <taxon>Thermosporotrichaceae</taxon>
        <taxon>Thermosporothrix</taxon>
    </lineage>
</organism>
<dbReference type="Pfam" id="PF00356">
    <property type="entry name" value="LacI"/>
    <property type="match status" value="1"/>
</dbReference>
<dbReference type="SMART" id="SM00354">
    <property type="entry name" value="HTH_LACI"/>
    <property type="match status" value="1"/>
</dbReference>
<dbReference type="SUPFAM" id="SSF53822">
    <property type="entry name" value="Periplasmic binding protein-like I"/>
    <property type="match status" value="1"/>
</dbReference>
<gene>
    <name evidence="5" type="ORF">EI42_01126</name>
</gene>
<evidence type="ECO:0000259" key="4">
    <source>
        <dbReference type="PROSITE" id="PS50932"/>
    </source>
</evidence>
<reference evidence="5 6" key="1">
    <citation type="submission" date="2018-06" db="EMBL/GenBank/DDBJ databases">
        <title>Genomic Encyclopedia of Archaeal and Bacterial Type Strains, Phase II (KMG-II): from individual species to whole genera.</title>
        <authorList>
            <person name="Goeker M."/>
        </authorList>
    </citation>
    <scope>NUCLEOTIDE SEQUENCE [LARGE SCALE GENOMIC DNA]</scope>
    <source>
        <strain evidence="5 6">ATCC BAA-1881</strain>
    </source>
</reference>
<dbReference type="PROSITE" id="PS00356">
    <property type="entry name" value="HTH_LACI_1"/>
    <property type="match status" value="1"/>
</dbReference>